<dbReference type="Pfam" id="PF20431">
    <property type="entry name" value="E_motif"/>
    <property type="match status" value="1"/>
</dbReference>
<dbReference type="Gene3D" id="1.25.40.10">
    <property type="entry name" value="Tetratricopeptide repeat domain"/>
    <property type="match status" value="3"/>
</dbReference>
<dbReference type="AlphaFoldDB" id="A0AAP0KQP5"/>
<dbReference type="NCBIfam" id="TIGR00756">
    <property type="entry name" value="PPR"/>
    <property type="match status" value="3"/>
</dbReference>
<reference evidence="3 4" key="1">
    <citation type="submission" date="2024-01" db="EMBL/GenBank/DDBJ databases">
        <title>Genome assemblies of Stephania.</title>
        <authorList>
            <person name="Yang L."/>
        </authorList>
    </citation>
    <scope>NUCLEOTIDE SEQUENCE [LARGE SCALE GENOMIC DNA]</scope>
    <source>
        <strain evidence="3">QJT</strain>
        <tissue evidence="3">Leaf</tissue>
    </source>
</reference>
<sequence>MNGKSLFKEIFRLLLSPLSPHSPINAIINLNRKLNCALYSTLAPVKKVSSFHPCLLPLETHRTIKELFQIQSHLITSGFFQDPLNAGRVLKMCSDLGFVDYTILIFRNIESPDALCVNTIIKAYSRSIDPHQAVVFYFDMLRNGFLPNSFTFPPLFNSCAKIDSAQPGAKCHGQAIKNCVHNVLPVQNSLIDMYANFGMMDSAWRLFNDMSERDTVSWNSIISGYVKLDNLAPAHRIFNRMPIKNVVSWNIMISGYLEIGNPGCGLKLFREMQKVRLRGSATTMVSVLTACGRSARLKEGKSVHGSIIRNFTESSLILDTALIDMYSKCKIVKAARQVFDRMLGRNLVCWNAMILGHCIHGCPEDGIILFKDMLEKVEIESSETRNSKTKNSQVENCVFVPDEITFIGVLCACARAKLLSEGQKYFKQMTNLYGIKPKFAHYWCMANLYFDVGLVQEAKEFLRSMLNENSDWLFESLLWSGFFGSCRFRGDIDLGEKIALHLIEMDAQNASGYTLLSNIYGAAGRWNDVEKVKVMAKERGVRTPGCHLIDLNKIVHDVRIGEISQPGVQEVYRMMNKLGQRLKLPMNVSFPS</sequence>
<keyword evidence="1" id="KW-0677">Repeat</keyword>
<feature type="repeat" description="PPR" evidence="2">
    <location>
        <begin position="214"/>
        <end position="248"/>
    </location>
</feature>
<comment type="caution">
    <text evidence="3">The sequence shown here is derived from an EMBL/GenBank/DDBJ whole genome shotgun (WGS) entry which is preliminary data.</text>
</comment>
<dbReference type="InterPro" id="IPR046848">
    <property type="entry name" value="E_motif"/>
</dbReference>
<evidence type="ECO:0000256" key="1">
    <source>
        <dbReference type="ARBA" id="ARBA00022737"/>
    </source>
</evidence>
<dbReference type="InterPro" id="IPR046960">
    <property type="entry name" value="PPR_At4g14850-like_plant"/>
</dbReference>
<dbReference type="Pfam" id="PF13041">
    <property type="entry name" value="PPR_2"/>
    <property type="match status" value="2"/>
</dbReference>
<dbReference type="PROSITE" id="PS51375">
    <property type="entry name" value="PPR"/>
    <property type="match status" value="3"/>
</dbReference>
<organism evidence="3 4">
    <name type="scientific">Stephania japonica</name>
    <dbReference type="NCBI Taxonomy" id="461633"/>
    <lineage>
        <taxon>Eukaryota</taxon>
        <taxon>Viridiplantae</taxon>
        <taxon>Streptophyta</taxon>
        <taxon>Embryophyta</taxon>
        <taxon>Tracheophyta</taxon>
        <taxon>Spermatophyta</taxon>
        <taxon>Magnoliopsida</taxon>
        <taxon>Ranunculales</taxon>
        <taxon>Menispermaceae</taxon>
        <taxon>Menispermoideae</taxon>
        <taxon>Cissampelideae</taxon>
        <taxon>Stephania</taxon>
    </lineage>
</organism>
<name>A0AAP0KQP5_9MAGN</name>
<accession>A0AAP0KQP5</accession>
<evidence type="ECO:0000256" key="2">
    <source>
        <dbReference type="PROSITE-ProRule" id="PRU00708"/>
    </source>
</evidence>
<dbReference type="Proteomes" id="UP001417504">
    <property type="component" value="Unassembled WGS sequence"/>
</dbReference>
<protein>
    <recommendedName>
        <fullName evidence="5">Pentatricopeptide repeat-containing protein</fullName>
    </recommendedName>
</protein>
<evidence type="ECO:0008006" key="5">
    <source>
        <dbReference type="Google" id="ProtNLM"/>
    </source>
</evidence>
<feature type="repeat" description="PPR" evidence="2">
    <location>
        <begin position="346"/>
        <end position="376"/>
    </location>
</feature>
<dbReference type="PANTHER" id="PTHR47926">
    <property type="entry name" value="PENTATRICOPEPTIDE REPEAT-CONTAINING PROTEIN"/>
    <property type="match status" value="1"/>
</dbReference>
<evidence type="ECO:0000313" key="4">
    <source>
        <dbReference type="Proteomes" id="UP001417504"/>
    </source>
</evidence>
<dbReference type="GO" id="GO:0003723">
    <property type="term" value="F:RNA binding"/>
    <property type="evidence" value="ECO:0007669"/>
    <property type="project" value="InterPro"/>
</dbReference>
<evidence type="ECO:0000313" key="3">
    <source>
        <dbReference type="EMBL" id="KAK9156138.1"/>
    </source>
</evidence>
<dbReference type="EMBL" id="JBBNAE010000001">
    <property type="protein sequence ID" value="KAK9156138.1"/>
    <property type="molecule type" value="Genomic_DNA"/>
</dbReference>
<dbReference type="GO" id="GO:0009451">
    <property type="term" value="P:RNA modification"/>
    <property type="evidence" value="ECO:0007669"/>
    <property type="project" value="InterPro"/>
</dbReference>
<dbReference type="InterPro" id="IPR011990">
    <property type="entry name" value="TPR-like_helical_dom_sf"/>
</dbReference>
<gene>
    <name evidence="3" type="ORF">Sjap_003618</name>
</gene>
<keyword evidence="4" id="KW-1185">Reference proteome</keyword>
<dbReference type="InterPro" id="IPR002885">
    <property type="entry name" value="PPR_rpt"/>
</dbReference>
<dbReference type="FunFam" id="1.25.40.10:FF:001237">
    <property type="entry name" value="Pentatricopeptide repeat-containing protein"/>
    <property type="match status" value="1"/>
</dbReference>
<proteinExistence type="predicted"/>
<feature type="repeat" description="PPR" evidence="2">
    <location>
        <begin position="113"/>
        <end position="147"/>
    </location>
</feature>
<dbReference type="Pfam" id="PF01535">
    <property type="entry name" value="PPR"/>
    <property type="match status" value="3"/>
</dbReference>
<dbReference type="PANTHER" id="PTHR47926:SF365">
    <property type="entry name" value="DYW DOMAIN-CONTAINING PROTEIN"/>
    <property type="match status" value="1"/>
</dbReference>